<organism evidence="1">
    <name type="scientific">marine metagenome</name>
    <dbReference type="NCBI Taxonomy" id="408172"/>
    <lineage>
        <taxon>unclassified sequences</taxon>
        <taxon>metagenomes</taxon>
        <taxon>ecological metagenomes</taxon>
    </lineage>
</organism>
<dbReference type="AlphaFoldDB" id="A0A381NZ96"/>
<name>A0A381NZ96_9ZZZZ</name>
<proteinExistence type="predicted"/>
<gene>
    <name evidence="1" type="ORF">METZ01_LOCUS12378</name>
</gene>
<protein>
    <recommendedName>
        <fullName evidence="2">N-acetyltransferase domain-containing protein</fullName>
    </recommendedName>
</protein>
<evidence type="ECO:0008006" key="2">
    <source>
        <dbReference type="Google" id="ProtNLM"/>
    </source>
</evidence>
<accession>A0A381NZ96</accession>
<evidence type="ECO:0000313" key="1">
    <source>
        <dbReference type="EMBL" id="SUZ59524.1"/>
    </source>
</evidence>
<sequence length="136" mass="15468">MLKIASVDQAQRLCLKDPVRPSIPYNWRVDPPNRIVYYIENAVLCAAFCEDIPTTEEELLKMKPGPIVICYTVWSSQKGQGRAIVNQVLDKAKEIPHTTRYITLSPKTEMAKTFHLNNGAILLQENETTNNFEYGV</sequence>
<reference evidence="1" key="1">
    <citation type="submission" date="2018-05" db="EMBL/GenBank/DDBJ databases">
        <authorList>
            <person name="Lanie J.A."/>
            <person name="Ng W.-L."/>
            <person name="Kazmierczak K.M."/>
            <person name="Andrzejewski T.M."/>
            <person name="Davidsen T.M."/>
            <person name="Wayne K.J."/>
            <person name="Tettelin H."/>
            <person name="Glass J.I."/>
            <person name="Rusch D."/>
            <person name="Podicherti R."/>
            <person name="Tsui H.-C.T."/>
            <person name="Winkler M.E."/>
        </authorList>
    </citation>
    <scope>NUCLEOTIDE SEQUENCE</scope>
</reference>
<dbReference type="EMBL" id="UINC01000684">
    <property type="protein sequence ID" value="SUZ59524.1"/>
    <property type="molecule type" value="Genomic_DNA"/>
</dbReference>